<keyword evidence="1" id="KW-0812">Transmembrane</keyword>
<sequence length="75" mass="8737">MTTRFELKILSFLESVLTGYYLLVLSNSEIVVPSVCIPIYSVCLFWAMASNNRLQMYVHRRRLIHNCLPQTACLR</sequence>
<dbReference type="AlphaFoldDB" id="A0AAD7F056"/>
<evidence type="ECO:0000256" key="1">
    <source>
        <dbReference type="SAM" id="Phobius"/>
    </source>
</evidence>
<feature type="transmembrane region" description="Helical" evidence="1">
    <location>
        <begin position="30"/>
        <end position="49"/>
    </location>
</feature>
<dbReference type="EMBL" id="JARIHO010000005">
    <property type="protein sequence ID" value="KAJ7361163.1"/>
    <property type="molecule type" value="Genomic_DNA"/>
</dbReference>
<evidence type="ECO:0000313" key="3">
    <source>
        <dbReference type="Proteomes" id="UP001218218"/>
    </source>
</evidence>
<keyword evidence="1" id="KW-1133">Transmembrane helix</keyword>
<keyword evidence="1" id="KW-0472">Membrane</keyword>
<protein>
    <submittedName>
        <fullName evidence="2">Uncharacterized protein</fullName>
    </submittedName>
</protein>
<gene>
    <name evidence="2" type="ORF">DFH08DRAFT_843300</name>
</gene>
<accession>A0AAD7F056</accession>
<dbReference type="Proteomes" id="UP001218218">
    <property type="component" value="Unassembled WGS sequence"/>
</dbReference>
<organism evidence="2 3">
    <name type="scientific">Mycena albidolilacea</name>
    <dbReference type="NCBI Taxonomy" id="1033008"/>
    <lineage>
        <taxon>Eukaryota</taxon>
        <taxon>Fungi</taxon>
        <taxon>Dikarya</taxon>
        <taxon>Basidiomycota</taxon>
        <taxon>Agaricomycotina</taxon>
        <taxon>Agaricomycetes</taxon>
        <taxon>Agaricomycetidae</taxon>
        <taxon>Agaricales</taxon>
        <taxon>Marasmiineae</taxon>
        <taxon>Mycenaceae</taxon>
        <taxon>Mycena</taxon>
    </lineage>
</organism>
<name>A0AAD7F056_9AGAR</name>
<feature type="transmembrane region" description="Helical" evidence="1">
    <location>
        <begin position="7"/>
        <end position="24"/>
    </location>
</feature>
<reference evidence="2" key="1">
    <citation type="submission" date="2023-03" db="EMBL/GenBank/DDBJ databases">
        <title>Massive genome expansion in bonnet fungi (Mycena s.s.) driven by repeated elements and novel gene families across ecological guilds.</title>
        <authorList>
            <consortium name="Lawrence Berkeley National Laboratory"/>
            <person name="Harder C.B."/>
            <person name="Miyauchi S."/>
            <person name="Viragh M."/>
            <person name="Kuo A."/>
            <person name="Thoen E."/>
            <person name="Andreopoulos B."/>
            <person name="Lu D."/>
            <person name="Skrede I."/>
            <person name="Drula E."/>
            <person name="Henrissat B."/>
            <person name="Morin E."/>
            <person name="Kohler A."/>
            <person name="Barry K."/>
            <person name="LaButti K."/>
            <person name="Morin E."/>
            <person name="Salamov A."/>
            <person name="Lipzen A."/>
            <person name="Mereny Z."/>
            <person name="Hegedus B."/>
            <person name="Baldrian P."/>
            <person name="Stursova M."/>
            <person name="Weitz H."/>
            <person name="Taylor A."/>
            <person name="Grigoriev I.V."/>
            <person name="Nagy L.G."/>
            <person name="Martin F."/>
            <person name="Kauserud H."/>
        </authorList>
    </citation>
    <scope>NUCLEOTIDE SEQUENCE</scope>
    <source>
        <strain evidence="2">CBHHK002</strain>
    </source>
</reference>
<keyword evidence="3" id="KW-1185">Reference proteome</keyword>
<comment type="caution">
    <text evidence="2">The sequence shown here is derived from an EMBL/GenBank/DDBJ whole genome shotgun (WGS) entry which is preliminary data.</text>
</comment>
<proteinExistence type="predicted"/>
<evidence type="ECO:0000313" key="2">
    <source>
        <dbReference type="EMBL" id="KAJ7361163.1"/>
    </source>
</evidence>